<evidence type="ECO:0000313" key="2">
    <source>
        <dbReference type="EMBL" id="KAL2048783.1"/>
    </source>
</evidence>
<dbReference type="Proteomes" id="UP001590951">
    <property type="component" value="Unassembled WGS sequence"/>
</dbReference>
<protein>
    <recommendedName>
        <fullName evidence="4">C2H2-type domain-containing protein</fullName>
    </recommendedName>
</protein>
<evidence type="ECO:0008006" key="4">
    <source>
        <dbReference type="Google" id="ProtNLM"/>
    </source>
</evidence>
<evidence type="ECO:0000313" key="3">
    <source>
        <dbReference type="Proteomes" id="UP001590951"/>
    </source>
</evidence>
<organism evidence="2 3">
    <name type="scientific">Lepraria finkii</name>
    <dbReference type="NCBI Taxonomy" id="1340010"/>
    <lineage>
        <taxon>Eukaryota</taxon>
        <taxon>Fungi</taxon>
        <taxon>Dikarya</taxon>
        <taxon>Ascomycota</taxon>
        <taxon>Pezizomycotina</taxon>
        <taxon>Lecanoromycetes</taxon>
        <taxon>OSLEUM clade</taxon>
        <taxon>Lecanoromycetidae</taxon>
        <taxon>Lecanorales</taxon>
        <taxon>Lecanorineae</taxon>
        <taxon>Stereocaulaceae</taxon>
        <taxon>Lepraria</taxon>
    </lineage>
</organism>
<dbReference type="EMBL" id="JBHFEH010000080">
    <property type="protein sequence ID" value="KAL2048783.1"/>
    <property type="molecule type" value="Genomic_DNA"/>
</dbReference>
<feature type="compositionally biased region" description="Polar residues" evidence="1">
    <location>
        <begin position="24"/>
        <end position="34"/>
    </location>
</feature>
<comment type="caution">
    <text evidence="2">The sequence shown here is derived from an EMBL/GenBank/DDBJ whole genome shotgun (WGS) entry which is preliminary data.</text>
</comment>
<name>A0ABR4AUF7_9LECA</name>
<evidence type="ECO:0000256" key="1">
    <source>
        <dbReference type="SAM" id="MobiDB-lite"/>
    </source>
</evidence>
<feature type="region of interest" description="Disordered" evidence="1">
    <location>
        <begin position="1"/>
        <end position="34"/>
    </location>
</feature>
<proteinExistence type="predicted"/>
<reference evidence="2 3" key="1">
    <citation type="submission" date="2024-09" db="EMBL/GenBank/DDBJ databases">
        <title>Rethinking Asexuality: The Enigmatic Case of Functional Sexual Genes in Lepraria (Stereocaulaceae).</title>
        <authorList>
            <person name="Doellman M."/>
            <person name="Sun Y."/>
            <person name="Barcenas-Pena A."/>
            <person name="Lumbsch H.T."/>
            <person name="Grewe F."/>
        </authorList>
    </citation>
    <scope>NUCLEOTIDE SEQUENCE [LARGE SCALE GENOMIC DNA]</scope>
    <source>
        <strain evidence="2 3">Grewe 0041</strain>
    </source>
</reference>
<sequence>MGNSLDTMQSDAARRTMEPPPSPSGYQRQSAPPQQTLVNHDVQTMNTPPRTIPTRCPYTLCSNVFNGDSTVDNLKSHMFRMHHVGWKVKYHRCKLAKTGVHCPMETLYPSNRKSYSQTVHNKEVPPTPESNKLYLDLVASMFE</sequence>
<gene>
    <name evidence="2" type="ORF">ABVK25_010965</name>
</gene>
<keyword evidence="3" id="KW-1185">Reference proteome</keyword>
<accession>A0ABR4AUF7</accession>
<feature type="compositionally biased region" description="Polar residues" evidence="1">
    <location>
        <begin position="1"/>
        <end position="10"/>
    </location>
</feature>